<dbReference type="InterPro" id="IPR056170">
    <property type="entry name" value="Znf_IFT121-like"/>
</dbReference>
<protein>
    <recommendedName>
        <fullName evidence="13">Outer segment 6</fullName>
    </recommendedName>
</protein>
<evidence type="ECO:0000256" key="1">
    <source>
        <dbReference type="ARBA" id="ARBA00004120"/>
    </source>
</evidence>
<dbReference type="PANTHER" id="PTHR14920">
    <property type="entry name" value="OSMOTIC AVOIDANCE ABNORMAL PROTEIN 1/WD REPEAT MEMBRANE PROTEIN"/>
    <property type="match status" value="1"/>
</dbReference>
<keyword evidence="2" id="KW-0963">Cytoplasm</keyword>
<evidence type="ECO:0000259" key="10">
    <source>
        <dbReference type="Pfam" id="PF23145"/>
    </source>
</evidence>
<dbReference type="GO" id="GO:0035721">
    <property type="term" value="P:intraciliary retrograde transport"/>
    <property type="evidence" value="ECO:0007669"/>
    <property type="project" value="InterPro"/>
</dbReference>
<evidence type="ECO:0000256" key="3">
    <source>
        <dbReference type="ARBA" id="ARBA00022574"/>
    </source>
</evidence>
<evidence type="ECO:0000259" key="11">
    <source>
        <dbReference type="Pfam" id="PF23389"/>
    </source>
</evidence>
<sequence length="1253" mass="139685">MSSEKVLYRHEEPHGQGDVYFLWQTGASAQLLASTGSDGTVAIYNRQGQLQERIVLQGLCAGFAWDRDGDVLAMITASSHQLIIWDSNSQKKQTVDIGLRDLPSCIIWSKKIAILAVGTARGNLSIYNHISTKRIPILGKHTKRITCGAWSTENILALGSEDKYLTLSNEEGDTLRSIQLRDCPSDMYFAEMKTDERVPGENTISMILGKRTLFLYHLPEPDSPTELGFQQRYGSLLQHKWEDDGYILLGFSLGHVVAISTHPREVGQELWQVKNHRDSLNSIAVCKELELIASCGDNNVKIHSMTNLQETVKILSLPDQAALKHVEWSADGQLLGVTTSQGAICVFVTKLHSLYAVAPPRIALLSSLAEIAIYHYTPDRQKSPPVLITLEIEPSFLTIGPYHMACGMNNHVWFYDLGRSMTDTPLLLGDREYMSEIKQVALSSEYCAVLCGGQIMLHTIESSTETSQNREPKIFPDEIRGIAESVITCLGLTNDFLCFATDLGNIIYFSLENWATVLQFRHQAGIRAIYPDVDATRLPGRDVKEQLRTTKLMRKYPDAWELCKLMNDIDEWRELGMAAIADLNISFATKVFRNIGDVAMVYALEDLSQIEDLNTLAGFCAVLRNEIEEAKTLFAKSGNPSEALELCRDLLQWEQAMALASTLAPEQLPFLAREYGAQLEFTGNHAEALMNFERGLKHTETGSPESKQQQYEQHVKLCKAGIARTSIKCGDVRRGLQLALELNDKQLYNDCGEAMVAAGHMAEAASMLERGENWDKAAEIFINLKQWKKVDNILPNVVSLKLHAAYGKAKEAEGHYADAINSYQLAGDLDGVVRIYLQHLDDPHSASEILLETRSVEGSKMLSKYFEQHGDYESAIQFLILCGCITEAFSIAQKQNKIVYYGEVLEQSAAAKPGDFLQLGGHFDTEKYTLLAGKYYFLGKEYSKALKLLLKAASVGNEENTALSLAIDCVASAGDEKLSNVLIEYLLGESDGVPKDPKLLFRLYMAKRQFKEAAKAAMIIANQEQIAGNYRSAHDLLFSMYQELKRNHLAIATDMKTTLGLLHRYTLVRIHVKRGNHLLAAKLLLQVANNISQFPSHIVPILTSTVIECHRTGLRKSAFEYAVMLMRSEHRSQIDSKYIKKIESIVRKAPRGQMEDDGEQESSPCPVCETPLPNMHIVCGQCKTTLPICIATGQHIVRDEVAACPECDFPAMKVEFIKILETTNNQCAMCGEEIDAGRLVDIDDIQPYINAGT</sequence>
<dbReference type="Pfam" id="PF23389">
    <property type="entry name" value="Beta-prop_WDR19_1st"/>
    <property type="match status" value="1"/>
</dbReference>
<feature type="domain" description="WDR19 first beta-propeller" evidence="11">
    <location>
        <begin position="19"/>
        <end position="342"/>
    </location>
</feature>
<accession>A0A8W7PZQ5</accession>
<proteinExistence type="predicted"/>
<dbReference type="Pfam" id="PF23145">
    <property type="entry name" value="Zf_2nd_IFT121"/>
    <property type="match status" value="1"/>
</dbReference>
<dbReference type="InterPro" id="IPR001680">
    <property type="entry name" value="WD40_rpt"/>
</dbReference>
<dbReference type="SMART" id="SM00320">
    <property type="entry name" value="WD40"/>
    <property type="match status" value="5"/>
</dbReference>
<keyword evidence="5" id="KW-0970">Cilium biogenesis/degradation</keyword>
<evidence type="ECO:0000256" key="8">
    <source>
        <dbReference type="ARBA" id="ARBA00023273"/>
    </source>
</evidence>
<organism evidence="12">
    <name type="scientific">Anopheles coluzzii</name>
    <name type="common">African malaria mosquito</name>
    <dbReference type="NCBI Taxonomy" id="1518534"/>
    <lineage>
        <taxon>Eukaryota</taxon>
        <taxon>Metazoa</taxon>
        <taxon>Ecdysozoa</taxon>
        <taxon>Arthropoda</taxon>
        <taxon>Hexapoda</taxon>
        <taxon>Insecta</taxon>
        <taxon>Pterygota</taxon>
        <taxon>Neoptera</taxon>
        <taxon>Endopterygota</taxon>
        <taxon>Diptera</taxon>
        <taxon>Nematocera</taxon>
        <taxon>Culicoidea</taxon>
        <taxon>Culicidae</taxon>
        <taxon>Anophelinae</taxon>
        <taxon>Anopheles</taxon>
    </lineage>
</organism>
<keyword evidence="7" id="KW-0206">Cytoskeleton</keyword>
<dbReference type="VEuPathDB" id="VectorBase:ACON2_031164"/>
<dbReference type="FunFam" id="1.25.40.470:FF:000063">
    <property type="entry name" value="AGAP010418-PA"/>
    <property type="match status" value="1"/>
</dbReference>
<reference evidence="12" key="1">
    <citation type="submission" date="2022-08" db="UniProtKB">
        <authorList>
            <consortium name="EnsemblMetazoa"/>
        </authorList>
    </citation>
    <scope>IDENTIFICATION</scope>
</reference>
<keyword evidence="6" id="KW-0969">Cilium</keyword>
<keyword evidence="4" id="KW-0677">Repeat</keyword>
<dbReference type="GO" id="GO:0060271">
    <property type="term" value="P:cilium assembly"/>
    <property type="evidence" value="ECO:0007669"/>
    <property type="project" value="TreeGrafter"/>
</dbReference>
<dbReference type="Gene3D" id="2.130.10.10">
    <property type="entry name" value="YVTN repeat-like/Quinoprotein amine dehydrogenase"/>
    <property type="match status" value="1"/>
</dbReference>
<evidence type="ECO:0008006" key="13">
    <source>
        <dbReference type="Google" id="ProtNLM"/>
    </source>
</evidence>
<dbReference type="PANTHER" id="PTHR14920:SF0">
    <property type="entry name" value="WD REPEAT DOMAIN 19"/>
    <property type="match status" value="1"/>
</dbReference>
<dbReference type="InterPro" id="IPR015943">
    <property type="entry name" value="WD40/YVTN_repeat-like_dom_sf"/>
</dbReference>
<dbReference type="InterPro" id="IPR040379">
    <property type="entry name" value="WDR19/dyf-2"/>
</dbReference>
<dbReference type="SUPFAM" id="SSF69322">
    <property type="entry name" value="Tricorn protease domain 2"/>
    <property type="match status" value="1"/>
</dbReference>
<evidence type="ECO:0000259" key="9">
    <source>
        <dbReference type="Pfam" id="PF15911"/>
    </source>
</evidence>
<evidence type="ECO:0000256" key="7">
    <source>
        <dbReference type="ARBA" id="ARBA00023212"/>
    </source>
</evidence>
<feature type="domain" description="WDR19 WD40 repeat" evidence="9">
    <location>
        <begin position="362"/>
        <end position="545"/>
    </location>
</feature>
<evidence type="ECO:0000256" key="6">
    <source>
        <dbReference type="ARBA" id="ARBA00023069"/>
    </source>
</evidence>
<feature type="domain" description="IFT121-like zinc finger" evidence="10">
    <location>
        <begin position="1187"/>
        <end position="1233"/>
    </location>
</feature>
<dbReference type="AlphaFoldDB" id="A0A8W7PZQ5"/>
<evidence type="ECO:0000313" key="12">
    <source>
        <dbReference type="EnsemblMetazoa" id="ACOM040860-PA.1"/>
    </source>
</evidence>
<evidence type="ECO:0000256" key="2">
    <source>
        <dbReference type="ARBA" id="ARBA00022490"/>
    </source>
</evidence>
<dbReference type="InterPro" id="IPR057855">
    <property type="entry name" value="Beta-prop_WDR19_1st"/>
</dbReference>
<name>A0A8W7PZQ5_ANOCL</name>
<dbReference type="GO" id="GO:0030991">
    <property type="term" value="C:intraciliary transport particle A"/>
    <property type="evidence" value="ECO:0007669"/>
    <property type="project" value="TreeGrafter"/>
</dbReference>
<dbReference type="Proteomes" id="UP000075882">
    <property type="component" value="Unassembled WGS sequence"/>
</dbReference>
<dbReference type="Pfam" id="PF15911">
    <property type="entry name" value="Beta-prop_WDR19_2nd"/>
    <property type="match status" value="1"/>
</dbReference>
<dbReference type="FunFam" id="1.25.40.470:FF:000017">
    <property type="entry name" value="Uncharacterized protein, isoform B"/>
    <property type="match status" value="1"/>
</dbReference>
<keyword evidence="3" id="KW-0853">WD repeat</keyword>
<evidence type="ECO:0000256" key="5">
    <source>
        <dbReference type="ARBA" id="ARBA00022794"/>
    </source>
</evidence>
<keyword evidence="8" id="KW-0966">Cell projection</keyword>
<comment type="subcellular location">
    <subcellularLocation>
        <location evidence="1">Cytoplasm</location>
        <location evidence="1">Cytoskeleton</location>
        <location evidence="1">Cilium basal body</location>
    </subcellularLocation>
</comment>
<dbReference type="GO" id="GO:0005929">
    <property type="term" value="C:cilium"/>
    <property type="evidence" value="ECO:0007669"/>
    <property type="project" value="TreeGrafter"/>
</dbReference>
<dbReference type="EnsemblMetazoa" id="ACOM040860-RA">
    <property type="protein sequence ID" value="ACOM040860-PA.1"/>
    <property type="gene ID" value="ACOM040860"/>
</dbReference>
<evidence type="ECO:0000256" key="4">
    <source>
        <dbReference type="ARBA" id="ARBA00022737"/>
    </source>
</evidence>
<dbReference type="Gene3D" id="1.25.40.470">
    <property type="match status" value="2"/>
</dbReference>
<dbReference type="InterPro" id="IPR039468">
    <property type="entry name" value="WDR19_WD40_rpt"/>
</dbReference>
<dbReference type="FunFam" id="2.130.10.10:FF:000242">
    <property type="entry name" value="WD repeat domain 19, isoform CRA_a"/>
    <property type="match status" value="1"/>
</dbReference>